<reference evidence="2 3" key="1">
    <citation type="journal article" date="2013" name="Nature">
        <title>The genomes of four tapeworm species reveal adaptations to parasitism.</title>
        <authorList>
            <person name="Tsai I.J."/>
            <person name="Zarowiecki M."/>
            <person name="Holroyd N."/>
            <person name="Garciarrubio A."/>
            <person name="Sanchez-Flores A."/>
            <person name="Brooks K.L."/>
            <person name="Tracey A."/>
            <person name="Bobes R.J."/>
            <person name="Fragoso G."/>
            <person name="Sciutto E."/>
            <person name="Aslett M."/>
            <person name="Beasley H."/>
            <person name="Bennett H.M."/>
            <person name="Cai J."/>
            <person name="Camicia F."/>
            <person name="Clark R."/>
            <person name="Cucher M."/>
            <person name="De Silva N."/>
            <person name="Day T.A."/>
            <person name="Deplazes P."/>
            <person name="Estrada K."/>
            <person name="Fernandez C."/>
            <person name="Holland P.W."/>
            <person name="Hou J."/>
            <person name="Hu S."/>
            <person name="Huckvale T."/>
            <person name="Hung S.S."/>
            <person name="Kamenetzky L."/>
            <person name="Keane J.A."/>
            <person name="Kiss F."/>
            <person name="Koziol U."/>
            <person name="Lambert O."/>
            <person name="Liu K."/>
            <person name="Luo X."/>
            <person name="Luo Y."/>
            <person name="Macchiaroli N."/>
            <person name="Nichol S."/>
            <person name="Paps J."/>
            <person name="Parkinson J."/>
            <person name="Pouchkina-Stantcheva N."/>
            <person name="Riddiford N."/>
            <person name="Rosenzvit M."/>
            <person name="Salinas G."/>
            <person name="Wasmuth J.D."/>
            <person name="Zamanian M."/>
            <person name="Zheng Y."/>
            <person name="Cai X."/>
            <person name="Soberon X."/>
            <person name="Olson P.D."/>
            <person name="Laclette J.P."/>
            <person name="Brehm K."/>
            <person name="Berriman M."/>
            <person name="Garciarrubio A."/>
            <person name="Bobes R.J."/>
            <person name="Fragoso G."/>
            <person name="Sanchez-Flores A."/>
            <person name="Estrada K."/>
            <person name="Cevallos M.A."/>
            <person name="Morett E."/>
            <person name="Gonzalez V."/>
            <person name="Portillo T."/>
            <person name="Ochoa-Leyva A."/>
            <person name="Jose M.V."/>
            <person name="Sciutto E."/>
            <person name="Landa A."/>
            <person name="Jimenez L."/>
            <person name="Valdes V."/>
            <person name="Carrero J.C."/>
            <person name="Larralde C."/>
            <person name="Morales-Montor J."/>
            <person name="Limon-Lason J."/>
            <person name="Soberon X."/>
            <person name="Laclette J.P."/>
        </authorList>
    </citation>
    <scope>NUCLEOTIDE SEQUENCE [LARGE SCALE GENOMIC DNA]</scope>
</reference>
<gene>
    <name evidence="2" type="ORF">EgrG_001101600</name>
</gene>
<evidence type="ECO:0000256" key="1">
    <source>
        <dbReference type="SAM" id="MobiDB-lite"/>
    </source>
</evidence>
<dbReference type="WBParaSite" id="EgrG_001101600">
    <property type="protein sequence ID" value="EgrG_001101600"/>
    <property type="gene ID" value="EgrG_001101600"/>
</dbReference>
<dbReference type="Proteomes" id="UP000492820">
    <property type="component" value="Unassembled WGS sequence"/>
</dbReference>
<feature type="region of interest" description="Disordered" evidence="1">
    <location>
        <begin position="118"/>
        <end position="145"/>
    </location>
</feature>
<evidence type="ECO:0000313" key="2">
    <source>
        <dbReference type="EMBL" id="CDS23256.1"/>
    </source>
</evidence>
<evidence type="ECO:0000313" key="4">
    <source>
        <dbReference type="WBParaSite" id="EgrG_001101600"/>
    </source>
</evidence>
<reference evidence="2" key="2">
    <citation type="submission" date="2014-06" db="EMBL/GenBank/DDBJ databases">
        <authorList>
            <person name="Aslett M."/>
        </authorList>
    </citation>
    <scope>NUCLEOTIDE SEQUENCE</scope>
</reference>
<accession>A0A068WSX9</accession>
<evidence type="ECO:0000313" key="3">
    <source>
        <dbReference type="Proteomes" id="UP000492820"/>
    </source>
</evidence>
<dbReference type="AlphaFoldDB" id="A0A068WSX9"/>
<protein>
    <submittedName>
        <fullName evidence="2 4">Uncharacterized protein</fullName>
    </submittedName>
</protein>
<dbReference type="EMBL" id="LK028589">
    <property type="protein sequence ID" value="CDS23256.1"/>
    <property type="molecule type" value="Genomic_DNA"/>
</dbReference>
<sequence length="160" mass="18316">MPRATMLRPELAVMVVKLVSIVLTCLVLELILFASPSTSAYMITPQGYQSDQSQIVYKMPRRHSTKFKVFAECRRDCAGKCNHSLYAYLANKNECFICLLECMSVFTEQAEKMGIRVDSEKTKRRARRVTEFGSPPNSDKKKAALRSSYPIRGYMRTQKK</sequence>
<name>A0A068WSX9_ECHGR</name>
<proteinExistence type="predicted"/>
<organism evidence="2">
    <name type="scientific">Echinococcus granulosus</name>
    <name type="common">Hydatid tapeworm</name>
    <dbReference type="NCBI Taxonomy" id="6210"/>
    <lineage>
        <taxon>Eukaryota</taxon>
        <taxon>Metazoa</taxon>
        <taxon>Spiralia</taxon>
        <taxon>Lophotrochozoa</taxon>
        <taxon>Platyhelminthes</taxon>
        <taxon>Cestoda</taxon>
        <taxon>Eucestoda</taxon>
        <taxon>Cyclophyllidea</taxon>
        <taxon>Taeniidae</taxon>
        <taxon>Echinococcus</taxon>
        <taxon>Echinococcus granulosus group</taxon>
    </lineage>
</organism>
<reference evidence="4" key="3">
    <citation type="submission" date="2020-10" db="UniProtKB">
        <authorList>
            <consortium name="WormBaseParasite"/>
        </authorList>
    </citation>
    <scope>IDENTIFICATION</scope>
</reference>